<evidence type="ECO:0000313" key="3">
    <source>
        <dbReference type="Proteomes" id="UP000799777"/>
    </source>
</evidence>
<sequence>MHSSHTFDSVPPGFSITDFNSLPLKERVAAATQVARLERKIFPAMEGFDYDVELKKKNTGLLLAFREGTQDNVVAYLVFQRMKRSVWLHKLCVIEQERQKGIGRCLVQTLRVQMQRSGGESIWLWVDEHRRPAKRLYDACGFKQVEVRSDYYAPGRAGLKMELLIGT</sequence>
<proteinExistence type="predicted"/>
<dbReference type="PANTHER" id="PTHR47542">
    <property type="entry name" value="ACYL-COA N-ACYLTRANSFERASES (NAT) SUPERFAMILY PROTEIN"/>
    <property type="match status" value="1"/>
</dbReference>
<dbReference type="GO" id="GO:0016747">
    <property type="term" value="F:acyltransferase activity, transferring groups other than amino-acyl groups"/>
    <property type="evidence" value="ECO:0007669"/>
    <property type="project" value="InterPro"/>
</dbReference>
<dbReference type="InterPro" id="IPR016181">
    <property type="entry name" value="Acyl_CoA_acyltransferase"/>
</dbReference>
<keyword evidence="3" id="KW-1185">Reference proteome</keyword>
<dbReference type="OrthoDB" id="41532at2759"/>
<dbReference type="CDD" id="cd04301">
    <property type="entry name" value="NAT_SF"/>
    <property type="match status" value="1"/>
</dbReference>
<dbReference type="PROSITE" id="PS51186">
    <property type="entry name" value="GNAT"/>
    <property type="match status" value="1"/>
</dbReference>
<comment type="caution">
    <text evidence="2">The sequence shown here is derived from an EMBL/GenBank/DDBJ whole genome shotgun (WGS) entry which is preliminary data.</text>
</comment>
<accession>A0A9P4HI06</accession>
<name>A0A9P4HI06_9PLEO</name>
<gene>
    <name evidence="2" type="ORF">EK21DRAFT_54273</name>
</gene>
<dbReference type="Gene3D" id="3.40.630.30">
    <property type="match status" value="1"/>
</dbReference>
<dbReference type="SUPFAM" id="SSF55729">
    <property type="entry name" value="Acyl-CoA N-acyltransferases (Nat)"/>
    <property type="match status" value="1"/>
</dbReference>
<dbReference type="EMBL" id="ML978157">
    <property type="protein sequence ID" value="KAF2035425.1"/>
    <property type="molecule type" value="Genomic_DNA"/>
</dbReference>
<organism evidence="2 3">
    <name type="scientific">Setomelanomma holmii</name>
    <dbReference type="NCBI Taxonomy" id="210430"/>
    <lineage>
        <taxon>Eukaryota</taxon>
        <taxon>Fungi</taxon>
        <taxon>Dikarya</taxon>
        <taxon>Ascomycota</taxon>
        <taxon>Pezizomycotina</taxon>
        <taxon>Dothideomycetes</taxon>
        <taxon>Pleosporomycetidae</taxon>
        <taxon>Pleosporales</taxon>
        <taxon>Pleosporineae</taxon>
        <taxon>Phaeosphaeriaceae</taxon>
        <taxon>Setomelanomma</taxon>
    </lineage>
</organism>
<protein>
    <submittedName>
        <fullName evidence="2">Acetyltransferas-like protein</fullName>
    </submittedName>
</protein>
<reference evidence="2" key="1">
    <citation type="journal article" date="2020" name="Stud. Mycol.">
        <title>101 Dothideomycetes genomes: a test case for predicting lifestyles and emergence of pathogens.</title>
        <authorList>
            <person name="Haridas S."/>
            <person name="Albert R."/>
            <person name="Binder M."/>
            <person name="Bloem J."/>
            <person name="Labutti K."/>
            <person name="Salamov A."/>
            <person name="Andreopoulos B."/>
            <person name="Baker S."/>
            <person name="Barry K."/>
            <person name="Bills G."/>
            <person name="Bluhm B."/>
            <person name="Cannon C."/>
            <person name="Castanera R."/>
            <person name="Culley D."/>
            <person name="Daum C."/>
            <person name="Ezra D."/>
            <person name="Gonzalez J."/>
            <person name="Henrissat B."/>
            <person name="Kuo A."/>
            <person name="Liang C."/>
            <person name="Lipzen A."/>
            <person name="Lutzoni F."/>
            <person name="Magnuson J."/>
            <person name="Mondo S."/>
            <person name="Nolan M."/>
            <person name="Ohm R."/>
            <person name="Pangilinan J."/>
            <person name="Park H.-J."/>
            <person name="Ramirez L."/>
            <person name="Alfaro M."/>
            <person name="Sun H."/>
            <person name="Tritt A."/>
            <person name="Yoshinaga Y."/>
            <person name="Zwiers L.-H."/>
            <person name="Turgeon B."/>
            <person name="Goodwin S."/>
            <person name="Spatafora J."/>
            <person name="Crous P."/>
            <person name="Grigoriev I."/>
        </authorList>
    </citation>
    <scope>NUCLEOTIDE SEQUENCE</scope>
    <source>
        <strain evidence="2">CBS 110217</strain>
    </source>
</reference>
<dbReference type="InterPro" id="IPR000182">
    <property type="entry name" value="GNAT_dom"/>
</dbReference>
<evidence type="ECO:0000313" key="2">
    <source>
        <dbReference type="EMBL" id="KAF2035425.1"/>
    </source>
</evidence>
<dbReference type="Pfam" id="PF00583">
    <property type="entry name" value="Acetyltransf_1"/>
    <property type="match status" value="1"/>
</dbReference>
<evidence type="ECO:0000259" key="1">
    <source>
        <dbReference type="PROSITE" id="PS51186"/>
    </source>
</evidence>
<feature type="domain" description="N-acetyltransferase" evidence="1">
    <location>
        <begin position="19"/>
        <end position="166"/>
    </location>
</feature>
<dbReference type="Proteomes" id="UP000799777">
    <property type="component" value="Unassembled WGS sequence"/>
</dbReference>
<dbReference type="PANTHER" id="PTHR47542:SF2">
    <property type="entry name" value="ACYL-COA N-ACYLTRANSFERASES (NAT) SUPERFAMILY PROTEIN"/>
    <property type="match status" value="1"/>
</dbReference>
<dbReference type="AlphaFoldDB" id="A0A9P4HI06"/>